<protein>
    <submittedName>
        <fullName evidence="5">Ankyrin</fullName>
    </submittedName>
</protein>
<feature type="repeat" description="ANK" evidence="3">
    <location>
        <begin position="219"/>
        <end position="251"/>
    </location>
</feature>
<dbReference type="PROSITE" id="PS50088">
    <property type="entry name" value="ANK_REPEAT"/>
    <property type="match status" value="3"/>
</dbReference>
<gene>
    <name evidence="5" type="ORF">DM02DRAFT_671043</name>
</gene>
<feature type="compositionally biased region" description="Basic and acidic residues" evidence="4">
    <location>
        <begin position="13"/>
        <end position="25"/>
    </location>
</feature>
<feature type="repeat" description="ANK" evidence="3">
    <location>
        <begin position="252"/>
        <end position="283"/>
    </location>
</feature>
<dbReference type="STRING" id="97972.A0A2V1DUV4"/>
<feature type="repeat" description="ANK" evidence="3">
    <location>
        <begin position="186"/>
        <end position="218"/>
    </location>
</feature>
<evidence type="ECO:0000313" key="5">
    <source>
        <dbReference type="EMBL" id="PVI01722.1"/>
    </source>
</evidence>
<sequence>MSPRNMEGPGSPTDKDEDWRKLTDTQERRRVQNRIAQRNYRRNIKLRLLQLEMFNRGLSGNLPPVKRQHSFQPVSKQLVQVEKAPLRAIDSPSVDMVSPTGDFASTDISMAGHTHKSSVQTISSCSSEETDALPLMTNQEDSDTTSQPEGSSAIDFHSIASITDLENDFTIFDRDTMPLPPANSQHSLNALQQAVVGGRYNIAKLLVESGADVFTVDEFGNNILHLAARSGHAAMVTFALRNYIDVNNINAMGTTPLHIAIEKDNAEIVQMLLRAGADMELKS</sequence>
<evidence type="ECO:0000256" key="4">
    <source>
        <dbReference type="SAM" id="MobiDB-lite"/>
    </source>
</evidence>
<dbReference type="SMART" id="SM00248">
    <property type="entry name" value="ANK"/>
    <property type="match status" value="3"/>
</dbReference>
<keyword evidence="2 3" id="KW-0040">ANK repeat</keyword>
<dbReference type="CDD" id="cd14688">
    <property type="entry name" value="bZIP_YAP"/>
    <property type="match status" value="1"/>
</dbReference>
<dbReference type="InterPro" id="IPR036770">
    <property type="entry name" value="Ankyrin_rpt-contain_sf"/>
</dbReference>
<dbReference type="PANTHER" id="PTHR24198:SF165">
    <property type="entry name" value="ANKYRIN REPEAT-CONTAINING PROTEIN-RELATED"/>
    <property type="match status" value="1"/>
</dbReference>
<dbReference type="Pfam" id="PF12796">
    <property type="entry name" value="Ank_2"/>
    <property type="match status" value="1"/>
</dbReference>
<dbReference type="Gene3D" id="1.25.40.20">
    <property type="entry name" value="Ankyrin repeat-containing domain"/>
    <property type="match status" value="1"/>
</dbReference>
<dbReference type="SUPFAM" id="SSF48403">
    <property type="entry name" value="Ankyrin repeat"/>
    <property type="match status" value="1"/>
</dbReference>
<dbReference type="EMBL" id="KZ805353">
    <property type="protein sequence ID" value="PVI01722.1"/>
    <property type="molecule type" value="Genomic_DNA"/>
</dbReference>
<evidence type="ECO:0000256" key="3">
    <source>
        <dbReference type="PROSITE-ProRule" id="PRU00023"/>
    </source>
</evidence>
<evidence type="ECO:0000313" key="6">
    <source>
        <dbReference type="Proteomes" id="UP000244855"/>
    </source>
</evidence>
<reference evidence="5 6" key="1">
    <citation type="journal article" date="2018" name="Sci. Rep.">
        <title>Comparative genomics provides insights into the lifestyle and reveals functional heterogeneity of dark septate endophytic fungi.</title>
        <authorList>
            <person name="Knapp D.G."/>
            <person name="Nemeth J.B."/>
            <person name="Barry K."/>
            <person name="Hainaut M."/>
            <person name="Henrissat B."/>
            <person name="Johnson J."/>
            <person name="Kuo A."/>
            <person name="Lim J.H.P."/>
            <person name="Lipzen A."/>
            <person name="Nolan M."/>
            <person name="Ohm R.A."/>
            <person name="Tamas L."/>
            <person name="Grigoriev I.V."/>
            <person name="Spatafora J.W."/>
            <person name="Nagy L.G."/>
            <person name="Kovacs G.M."/>
        </authorList>
    </citation>
    <scope>NUCLEOTIDE SEQUENCE [LARGE SCALE GENOMIC DNA]</scope>
    <source>
        <strain evidence="5 6">DSE2036</strain>
    </source>
</reference>
<organism evidence="5 6">
    <name type="scientific">Periconia macrospinosa</name>
    <dbReference type="NCBI Taxonomy" id="97972"/>
    <lineage>
        <taxon>Eukaryota</taxon>
        <taxon>Fungi</taxon>
        <taxon>Dikarya</taxon>
        <taxon>Ascomycota</taxon>
        <taxon>Pezizomycotina</taxon>
        <taxon>Dothideomycetes</taxon>
        <taxon>Pleosporomycetidae</taxon>
        <taxon>Pleosporales</taxon>
        <taxon>Massarineae</taxon>
        <taxon>Periconiaceae</taxon>
        <taxon>Periconia</taxon>
    </lineage>
</organism>
<dbReference type="Proteomes" id="UP000244855">
    <property type="component" value="Unassembled WGS sequence"/>
</dbReference>
<keyword evidence="6" id="KW-1185">Reference proteome</keyword>
<name>A0A2V1DUV4_9PLEO</name>
<dbReference type="InterPro" id="IPR002110">
    <property type="entry name" value="Ankyrin_rpt"/>
</dbReference>
<evidence type="ECO:0000256" key="1">
    <source>
        <dbReference type="ARBA" id="ARBA00022737"/>
    </source>
</evidence>
<feature type="region of interest" description="Disordered" evidence="4">
    <location>
        <begin position="1"/>
        <end position="25"/>
    </location>
</feature>
<dbReference type="OrthoDB" id="3801476at2759"/>
<dbReference type="PRINTS" id="PR01415">
    <property type="entry name" value="ANKYRIN"/>
</dbReference>
<dbReference type="AlphaFoldDB" id="A0A2V1DUV4"/>
<dbReference type="PANTHER" id="PTHR24198">
    <property type="entry name" value="ANKYRIN REPEAT AND PROTEIN KINASE DOMAIN-CONTAINING PROTEIN"/>
    <property type="match status" value="1"/>
</dbReference>
<accession>A0A2V1DUV4</accession>
<dbReference type="PROSITE" id="PS50297">
    <property type="entry name" value="ANK_REP_REGION"/>
    <property type="match status" value="2"/>
</dbReference>
<keyword evidence="1" id="KW-0677">Repeat</keyword>
<proteinExistence type="predicted"/>
<evidence type="ECO:0000256" key="2">
    <source>
        <dbReference type="ARBA" id="ARBA00023043"/>
    </source>
</evidence>